<evidence type="ECO:0000313" key="9">
    <source>
        <dbReference type="Proteomes" id="UP001498476"/>
    </source>
</evidence>
<sequence length="864" mass="95659">MTSKHPLRRSCAFCRARKIKCSNETICEACRRQGADCIYDFEPLRPKTRNLSQDSTKSTLSVFRPGEAPMGHTRQRSISIGSPNSTPPSTVMEEVGPVQGETGESVAIALEQRFYENFSQENDGPRSSPWQERIAAYHRTLQTSLRDRPESAATKFSPKNVRYTGILSLLTHDLVGLVTDQFGSLGCHHVEEGGARFFLSGLASDDTQTMFDNPPLGSNPLTEYGQRQQTQLIDVWYSVHPLSFLVSKTLLLRELRDGTHDEILLATMLADANFSIGDDVSIARGHVLLRWAIAQLHTRPLRPTQNSSNGGNMSSGISTRIFSGISTAQALMLLAWNALCSFQLRRAICYIGLAGRMASEIKDQISNTSAPMTSSRINGIDVFDVEKEIVAYLYWTTYSLSLWAFIQMGNGHFSALLPTSLTSIFLPVTEASSVMIQLDLVSENFSTLQKQKSVIREMWPLAHIASVVAYIFALYPQDSDTSESPTTGFWQEAPLLALQRIQQGKPSKDISSVCREINRVLMESIHILNRQVTEASSRNLVLVVYHAMAIHFLFPEPQPMQLEEPITADVVERFCSSSEDILRLFAATSEQPQDLFGLAPSLRGSFPDVFCMSLDTCARALISIHRRFNPNDTSLIQAYEGRLQVLARRLYEMSKNDFLNQGASIRLVRKNLKIGVRMFCPSSASDSSGASSPDNARIASISDSPQRSPRGFPASDQERLSAIPRIAIDSSSPYARVGDTSTMPSSMASSMPSASRSSSAASTNTSFTPFEEISKPEWQPSDVLFHDVLDSNALGAPTGEHMSIADLVDLQSSWCPQMPTMMDFDMPVQCGQWDWSDPHAEAATTGPEMDSVYYYFDRGNGKRV</sequence>
<dbReference type="Proteomes" id="UP001498476">
    <property type="component" value="Unassembled WGS sequence"/>
</dbReference>
<keyword evidence="5" id="KW-0539">Nucleus</keyword>
<dbReference type="InterPro" id="IPR001138">
    <property type="entry name" value="Zn2Cys6_DnaBD"/>
</dbReference>
<dbReference type="CDD" id="cd12148">
    <property type="entry name" value="fungal_TF_MHR"/>
    <property type="match status" value="1"/>
</dbReference>
<feature type="region of interest" description="Disordered" evidence="6">
    <location>
        <begin position="682"/>
        <end position="716"/>
    </location>
</feature>
<name>A0ABR1HPR6_9HYPO</name>
<evidence type="ECO:0000256" key="4">
    <source>
        <dbReference type="ARBA" id="ARBA00023163"/>
    </source>
</evidence>
<gene>
    <name evidence="8" type="ORF">QQX98_001237</name>
</gene>
<dbReference type="InterPro" id="IPR050815">
    <property type="entry name" value="TF_fung"/>
</dbReference>
<comment type="subcellular location">
    <subcellularLocation>
        <location evidence="1">Nucleus</location>
    </subcellularLocation>
</comment>
<dbReference type="PROSITE" id="PS50048">
    <property type="entry name" value="ZN2_CY6_FUNGAL_2"/>
    <property type="match status" value="1"/>
</dbReference>
<dbReference type="Pfam" id="PF00172">
    <property type="entry name" value="Zn_clus"/>
    <property type="match status" value="1"/>
</dbReference>
<protein>
    <recommendedName>
        <fullName evidence="7">Zn(2)-C6 fungal-type domain-containing protein</fullName>
    </recommendedName>
</protein>
<evidence type="ECO:0000313" key="8">
    <source>
        <dbReference type="EMBL" id="KAK7423161.1"/>
    </source>
</evidence>
<dbReference type="CDD" id="cd00067">
    <property type="entry name" value="GAL4"/>
    <property type="match status" value="1"/>
</dbReference>
<feature type="compositionally biased region" description="Polar residues" evidence="6">
    <location>
        <begin position="49"/>
        <end position="61"/>
    </location>
</feature>
<evidence type="ECO:0000256" key="5">
    <source>
        <dbReference type="ARBA" id="ARBA00023242"/>
    </source>
</evidence>
<dbReference type="PANTHER" id="PTHR47338">
    <property type="entry name" value="ZN(II)2CYS6 TRANSCRIPTION FACTOR (EUROFUNG)-RELATED"/>
    <property type="match status" value="1"/>
</dbReference>
<proteinExistence type="predicted"/>
<keyword evidence="2" id="KW-0479">Metal-binding</keyword>
<keyword evidence="4" id="KW-0804">Transcription</keyword>
<evidence type="ECO:0000256" key="2">
    <source>
        <dbReference type="ARBA" id="ARBA00022723"/>
    </source>
</evidence>
<accession>A0ABR1HPR6</accession>
<evidence type="ECO:0000259" key="7">
    <source>
        <dbReference type="PROSITE" id="PS50048"/>
    </source>
</evidence>
<keyword evidence="9" id="KW-1185">Reference proteome</keyword>
<keyword evidence="3" id="KW-0805">Transcription regulation</keyword>
<feature type="compositionally biased region" description="Polar residues" evidence="6">
    <location>
        <begin position="76"/>
        <end position="89"/>
    </location>
</feature>
<feature type="region of interest" description="Disordered" evidence="6">
    <location>
        <begin position="733"/>
        <end position="773"/>
    </location>
</feature>
<dbReference type="SMART" id="SM00066">
    <property type="entry name" value="GAL4"/>
    <property type="match status" value="1"/>
</dbReference>
<evidence type="ECO:0000256" key="6">
    <source>
        <dbReference type="SAM" id="MobiDB-lite"/>
    </source>
</evidence>
<feature type="compositionally biased region" description="Low complexity" evidence="6">
    <location>
        <begin position="740"/>
        <end position="769"/>
    </location>
</feature>
<evidence type="ECO:0000256" key="1">
    <source>
        <dbReference type="ARBA" id="ARBA00004123"/>
    </source>
</evidence>
<reference evidence="8 9" key="1">
    <citation type="journal article" date="2025" name="Microbiol. Resour. Announc.">
        <title>Draft genome sequences for Neonectria magnoliae and Neonectria punicea, canker pathogens of Liriodendron tulipifera and Acer saccharum in West Virginia.</title>
        <authorList>
            <person name="Petronek H.M."/>
            <person name="Kasson M.T."/>
            <person name="Metheny A.M."/>
            <person name="Stauder C.M."/>
            <person name="Lovett B."/>
            <person name="Lynch S.C."/>
            <person name="Garnas J.R."/>
            <person name="Kasson L.R."/>
            <person name="Stajich J.E."/>
        </authorList>
    </citation>
    <scope>NUCLEOTIDE SEQUENCE [LARGE SCALE GENOMIC DNA]</scope>
    <source>
        <strain evidence="8 9">NRRL 64653</strain>
    </source>
</reference>
<evidence type="ECO:0000256" key="3">
    <source>
        <dbReference type="ARBA" id="ARBA00023015"/>
    </source>
</evidence>
<dbReference type="Gene3D" id="4.10.240.10">
    <property type="entry name" value="Zn(2)-C6 fungal-type DNA-binding domain"/>
    <property type="match status" value="1"/>
</dbReference>
<feature type="domain" description="Zn(2)-C6 fungal-type" evidence="7">
    <location>
        <begin position="10"/>
        <end position="39"/>
    </location>
</feature>
<feature type="compositionally biased region" description="Low complexity" evidence="6">
    <location>
        <begin position="682"/>
        <end position="694"/>
    </location>
</feature>
<dbReference type="SUPFAM" id="SSF57701">
    <property type="entry name" value="Zn2/Cys6 DNA-binding domain"/>
    <property type="match status" value="1"/>
</dbReference>
<dbReference type="InterPro" id="IPR036864">
    <property type="entry name" value="Zn2-C6_fun-type_DNA-bd_sf"/>
</dbReference>
<dbReference type="PROSITE" id="PS00463">
    <property type="entry name" value="ZN2_CY6_FUNGAL_1"/>
    <property type="match status" value="1"/>
</dbReference>
<feature type="region of interest" description="Disordered" evidence="6">
    <location>
        <begin position="49"/>
        <end position="91"/>
    </location>
</feature>
<dbReference type="PANTHER" id="PTHR47338:SF5">
    <property type="entry name" value="ZN(II)2CYS6 TRANSCRIPTION FACTOR (EUROFUNG)"/>
    <property type="match status" value="1"/>
</dbReference>
<comment type="caution">
    <text evidence="8">The sequence shown here is derived from an EMBL/GenBank/DDBJ whole genome shotgun (WGS) entry which is preliminary data.</text>
</comment>
<dbReference type="EMBL" id="JAZAVJ010000011">
    <property type="protein sequence ID" value="KAK7423161.1"/>
    <property type="molecule type" value="Genomic_DNA"/>
</dbReference>
<organism evidence="8 9">
    <name type="scientific">Neonectria punicea</name>
    <dbReference type="NCBI Taxonomy" id="979145"/>
    <lineage>
        <taxon>Eukaryota</taxon>
        <taxon>Fungi</taxon>
        <taxon>Dikarya</taxon>
        <taxon>Ascomycota</taxon>
        <taxon>Pezizomycotina</taxon>
        <taxon>Sordariomycetes</taxon>
        <taxon>Hypocreomycetidae</taxon>
        <taxon>Hypocreales</taxon>
        <taxon>Nectriaceae</taxon>
        <taxon>Neonectria</taxon>
    </lineage>
</organism>